<name>A0A2P8DXM0_9BACT</name>
<accession>A0A2P8DXM0</accession>
<gene>
    <name evidence="1" type="ORF">CLV48_11158</name>
</gene>
<protein>
    <recommendedName>
        <fullName evidence="3">Lipoprotein</fullName>
    </recommendedName>
</protein>
<comment type="caution">
    <text evidence="1">The sequence shown here is derived from an EMBL/GenBank/DDBJ whole genome shotgun (WGS) entry which is preliminary data.</text>
</comment>
<evidence type="ECO:0000313" key="2">
    <source>
        <dbReference type="Proteomes" id="UP000240708"/>
    </source>
</evidence>
<proteinExistence type="predicted"/>
<dbReference type="Proteomes" id="UP000240708">
    <property type="component" value="Unassembled WGS sequence"/>
</dbReference>
<dbReference type="PROSITE" id="PS51257">
    <property type="entry name" value="PROKAR_LIPOPROTEIN"/>
    <property type="match status" value="1"/>
</dbReference>
<sequence>MIKPYFTQLRGLGLALLSAVLLFSCNQIETFDAPDLSNGLERILFKFKSDDPNARMHKDMFTCNDVETILLAGQHIPVGKVHAYNDLDSLYINVTIEGEYEEDWVIRKLNLFVGQTKLEFEPVGNGKSKAKKGAIINPAPGKFPFPSDIDSENIIGVQEYYFALPIGGGDEKVGVKDFGEIDIAVHADVVRVEGIEFNDKGEAVSGTIAQTEGAWAEGERFNPEGLGNWSMFFSYTVTECEENNCNPNWTRSFTMAGQRNNDVDNDELEVDFQVNGKSGGRVGVVTVKRTGNESNYTFTATFVPDTGFSFNEISICVNDEEFKPVNETDVDLTPQVCSTLSGLNVVSVITNNSITVGPGTSGRSNYVTISAISSACD</sequence>
<dbReference type="EMBL" id="PYGF01000011">
    <property type="protein sequence ID" value="PSL01969.1"/>
    <property type="molecule type" value="Genomic_DNA"/>
</dbReference>
<dbReference type="RefSeq" id="WP_106568417.1">
    <property type="nucleotide sequence ID" value="NZ_JAUVYL010000075.1"/>
</dbReference>
<evidence type="ECO:0008006" key="3">
    <source>
        <dbReference type="Google" id="ProtNLM"/>
    </source>
</evidence>
<dbReference type="AlphaFoldDB" id="A0A2P8DXM0"/>
<keyword evidence="2" id="KW-1185">Reference proteome</keyword>
<evidence type="ECO:0000313" key="1">
    <source>
        <dbReference type="EMBL" id="PSL01969.1"/>
    </source>
</evidence>
<reference evidence="1 2" key="1">
    <citation type="submission" date="2018-03" db="EMBL/GenBank/DDBJ databases">
        <title>Genomic Encyclopedia of Archaeal and Bacterial Type Strains, Phase II (KMG-II): from individual species to whole genera.</title>
        <authorList>
            <person name="Goeker M."/>
        </authorList>
    </citation>
    <scope>NUCLEOTIDE SEQUENCE [LARGE SCALE GENOMIC DNA]</scope>
    <source>
        <strain evidence="1 2">DSM 28057</strain>
    </source>
</reference>
<organism evidence="1 2">
    <name type="scientific">Cecembia rubra</name>
    <dbReference type="NCBI Taxonomy" id="1485585"/>
    <lineage>
        <taxon>Bacteria</taxon>
        <taxon>Pseudomonadati</taxon>
        <taxon>Bacteroidota</taxon>
        <taxon>Cytophagia</taxon>
        <taxon>Cytophagales</taxon>
        <taxon>Cyclobacteriaceae</taxon>
        <taxon>Cecembia</taxon>
    </lineage>
</organism>